<protein>
    <submittedName>
        <fullName evidence="1">Uncharacterized protein</fullName>
    </submittedName>
</protein>
<sequence>MTSSPGTSEGSRILGCNITFHIKEPVWITDFTGTQTSPAEARRNPQVSPSKQMASLLTTHLAIHNLCVPGVWLLTCDIAFGAHLVHKPGHKAHYTCLSVTLLLVFKP</sequence>
<accession>A0A5B7F5J9</accession>
<organism evidence="1 2">
    <name type="scientific">Portunus trituberculatus</name>
    <name type="common">Swimming crab</name>
    <name type="synonym">Neptunus trituberculatus</name>
    <dbReference type="NCBI Taxonomy" id="210409"/>
    <lineage>
        <taxon>Eukaryota</taxon>
        <taxon>Metazoa</taxon>
        <taxon>Ecdysozoa</taxon>
        <taxon>Arthropoda</taxon>
        <taxon>Crustacea</taxon>
        <taxon>Multicrustacea</taxon>
        <taxon>Malacostraca</taxon>
        <taxon>Eumalacostraca</taxon>
        <taxon>Eucarida</taxon>
        <taxon>Decapoda</taxon>
        <taxon>Pleocyemata</taxon>
        <taxon>Brachyura</taxon>
        <taxon>Eubrachyura</taxon>
        <taxon>Portunoidea</taxon>
        <taxon>Portunidae</taxon>
        <taxon>Portuninae</taxon>
        <taxon>Portunus</taxon>
    </lineage>
</organism>
<name>A0A5B7F5J9_PORTR</name>
<proteinExistence type="predicted"/>
<dbReference type="AlphaFoldDB" id="A0A5B7F5J9"/>
<keyword evidence="2" id="KW-1185">Reference proteome</keyword>
<reference evidence="1 2" key="1">
    <citation type="submission" date="2019-05" db="EMBL/GenBank/DDBJ databases">
        <title>Another draft genome of Portunus trituberculatus and its Hox gene families provides insights of decapod evolution.</title>
        <authorList>
            <person name="Jeong J.-H."/>
            <person name="Song I."/>
            <person name="Kim S."/>
            <person name="Choi T."/>
            <person name="Kim D."/>
            <person name="Ryu S."/>
            <person name="Kim W."/>
        </authorList>
    </citation>
    <scope>NUCLEOTIDE SEQUENCE [LARGE SCALE GENOMIC DNA]</scope>
    <source>
        <tissue evidence="1">Muscle</tissue>
    </source>
</reference>
<comment type="caution">
    <text evidence="1">The sequence shown here is derived from an EMBL/GenBank/DDBJ whole genome shotgun (WGS) entry which is preliminary data.</text>
</comment>
<dbReference type="EMBL" id="VSRR010004683">
    <property type="protein sequence ID" value="MPC40418.1"/>
    <property type="molecule type" value="Genomic_DNA"/>
</dbReference>
<dbReference type="Proteomes" id="UP000324222">
    <property type="component" value="Unassembled WGS sequence"/>
</dbReference>
<gene>
    <name evidence="1" type="ORF">E2C01_033974</name>
</gene>
<evidence type="ECO:0000313" key="1">
    <source>
        <dbReference type="EMBL" id="MPC40418.1"/>
    </source>
</evidence>
<evidence type="ECO:0000313" key="2">
    <source>
        <dbReference type="Proteomes" id="UP000324222"/>
    </source>
</evidence>